<accession>A0A7J4IWM6</accession>
<protein>
    <submittedName>
        <fullName evidence="2">Class III signal peptide-containing protein</fullName>
    </submittedName>
</protein>
<organism evidence="2 4">
    <name type="scientific">Candidatus Iainarchaeum sp</name>
    <dbReference type="NCBI Taxonomy" id="3101447"/>
    <lineage>
        <taxon>Archaea</taxon>
        <taxon>Candidatus Iainarchaeota</taxon>
        <taxon>Candidatus Iainarchaeia</taxon>
        <taxon>Candidatus Iainarchaeales</taxon>
        <taxon>Candidatus Iainarchaeaceae</taxon>
        <taxon>Candidatus Iainarchaeum</taxon>
    </lineage>
</organism>
<feature type="transmembrane region" description="Helical" evidence="1">
    <location>
        <begin position="12"/>
        <end position="33"/>
    </location>
</feature>
<reference evidence="4" key="1">
    <citation type="journal article" date="2020" name="bioRxiv">
        <title>A rank-normalized archaeal taxonomy based on genome phylogeny resolves widespread incomplete and uneven classifications.</title>
        <authorList>
            <person name="Rinke C."/>
            <person name="Chuvochina M."/>
            <person name="Mussig A.J."/>
            <person name="Chaumeil P.-A."/>
            <person name="Waite D.W."/>
            <person name="Whitman W.B."/>
            <person name="Parks D.H."/>
            <person name="Hugenholtz P."/>
        </authorList>
    </citation>
    <scope>NUCLEOTIDE SEQUENCE [LARGE SCALE GENOMIC DNA]</scope>
</reference>
<dbReference type="Pfam" id="PF04021">
    <property type="entry name" value="Class_IIIsignal"/>
    <property type="match status" value="1"/>
</dbReference>
<keyword evidence="1" id="KW-1133">Transmembrane helix</keyword>
<name>A0A7J4IWM6_9ARCH</name>
<dbReference type="EMBL" id="DUFG01000013">
    <property type="protein sequence ID" value="HIH08167.1"/>
    <property type="molecule type" value="Genomic_DNA"/>
</dbReference>
<gene>
    <name evidence="2" type="ORF">HA237_02225</name>
    <name evidence="3" type="ORF">J4224_01850</name>
</gene>
<dbReference type="AlphaFoldDB" id="A0A7J4IWM6"/>
<reference evidence="3" key="3">
    <citation type="submission" date="2021-05" db="EMBL/GenBank/DDBJ databases">
        <title>Protein family content uncovers lineage relationships and bacterial pathway maintenance mechanisms in DPANN archaea.</title>
        <authorList>
            <person name="Castelle C.J."/>
            <person name="Meheust R."/>
            <person name="Jaffe A.L."/>
            <person name="Seitz K."/>
            <person name="Gong X."/>
            <person name="Baker B.J."/>
            <person name="Banfield J.F."/>
        </authorList>
    </citation>
    <scope>NUCLEOTIDE SEQUENCE</scope>
    <source>
        <strain evidence="3">RIFCSPHIGHO2_01_FULL_GW2011_AR10_43_9</strain>
    </source>
</reference>
<dbReference type="InterPro" id="IPR007166">
    <property type="entry name" value="Class3_signal_pept_motif"/>
</dbReference>
<dbReference type="Proteomes" id="UP000577419">
    <property type="component" value="Unassembled WGS sequence"/>
</dbReference>
<dbReference type="Proteomes" id="UP000683213">
    <property type="component" value="Unassembled WGS sequence"/>
</dbReference>
<comment type="caution">
    <text evidence="2">The sequence shown here is derived from an EMBL/GenBank/DDBJ whole genome shotgun (WGS) entry which is preliminary data.</text>
</comment>
<reference evidence="3" key="2">
    <citation type="submission" date="2021-03" db="EMBL/GenBank/DDBJ databases">
        <authorList>
            <person name="Jaffe A."/>
        </authorList>
    </citation>
    <scope>NUCLEOTIDE SEQUENCE</scope>
    <source>
        <strain evidence="3">RIFCSPHIGHO2_01_FULL_GW2011_AR10_43_9</strain>
    </source>
</reference>
<evidence type="ECO:0000313" key="2">
    <source>
        <dbReference type="EMBL" id="HIH08167.1"/>
    </source>
</evidence>
<sequence length="115" mass="11515">MQKKGQGALEYLLLIGGAVLVAVIVISVISGLGSSGGTESKKQAFDALCIKYPATTTSCTNVLVGSIQVIGPDNVTCYCGPAGTAPSTVCKSRYDPTPVAPLIPTSNCNAPGAGV</sequence>
<keyword evidence="1" id="KW-0812">Transmembrane</keyword>
<dbReference type="EMBL" id="JAGVWF010000025">
    <property type="protein sequence ID" value="MBS3059149.1"/>
    <property type="molecule type" value="Genomic_DNA"/>
</dbReference>
<evidence type="ECO:0000256" key="1">
    <source>
        <dbReference type="SAM" id="Phobius"/>
    </source>
</evidence>
<evidence type="ECO:0000313" key="3">
    <source>
        <dbReference type="EMBL" id="MBS3059149.1"/>
    </source>
</evidence>
<evidence type="ECO:0000313" key="4">
    <source>
        <dbReference type="Proteomes" id="UP000577419"/>
    </source>
</evidence>
<proteinExistence type="predicted"/>
<keyword evidence="1" id="KW-0472">Membrane</keyword>